<keyword evidence="3" id="KW-1185">Reference proteome</keyword>
<comment type="caution">
    <text evidence="2">The sequence shown here is derived from an EMBL/GenBank/DDBJ whole genome shotgun (WGS) entry which is preliminary data.</text>
</comment>
<evidence type="ECO:0000313" key="2">
    <source>
        <dbReference type="EMBL" id="GAA0616312.1"/>
    </source>
</evidence>
<sequence length="186" mass="21623">MMNAAELADKHKTLSVLSPTVIYKLAAKNTPDEVHTEIVTQIKNGTIPNAREIEARIVQSKTKAHHQKELQLQRKATEHAAHLDERNWQKHEKTLKANNTPDAKIDKERKKWITANAKKERNKQALLEREQKRLEQARMKHAKCEENAARAVKFLHDKLGADFDKFRNMFFELEDATLFERALKIL</sequence>
<proteinExistence type="predicted"/>
<organism evidence="2 3">
    <name type="scientific">Paenochrobactrum glaciei</name>
    <dbReference type="NCBI Taxonomy" id="486407"/>
    <lineage>
        <taxon>Bacteria</taxon>
        <taxon>Pseudomonadati</taxon>
        <taxon>Pseudomonadota</taxon>
        <taxon>Alphaproteobacteria</taxon>
        <taxon>Hyphomicrobiales</taxon>
        <taxon>Brucellaceae</taxon>
        <taxon>Paenochrobactrum</taxon>
    </lineage>
</organism>
<name>A0ABP3RY68_9HYPH</name>
<dbReference type="EMBL" id="BAAADE010000024">
    <property type="protein sequence ID" value="GAA0616312.1"/>
    <property type="molecule type" value="Genomic_DNA"/>
</dbReference>
<gene>
    <name evidence="2" type="ORF">GCM10008943_33910</name>
</gene>
<protein>
    <submittedName>
        <fullName evidence="2">Uncharacterized protein</fullName>
    </submittedName>
</protein>
<evidence type="ECO:0000256" key="1">
    <source>
        <dbReference type="SAM" id="Coils"/>
    </source>
</evidence>
<reference evidence="3" key="1">
    <citation type="journal article" date="2019" name="Int. J. Syst. Evol. Microbiol.">
        <title>The Global Catalogue of Microorganisms (GCM) 10K type strain sequencing project: providing services to taxonomists for standard genome sequencing and annotation.</title>
        <authorList>
            <consortium name="The Broad Institute Genomics Platform"/>
            <consortium name="The Broad Institute Genome Sequencing Center for Infectious Disease"/>
            <person name="Wu L."/>
            <person name="Ma J."/>
        </authorList>
    </citation>
    <scope>NUCLEOTIDE SEQUENCE [LARGE SCALE GENOMIC DNA]</scope>
    <source>
        <strain evidence="3">JCM 15115</strain>
    </source>
</reference>
<dbReference type="Proteomes" id="UP001424441">
    <property type="component" value="Unassembled WGS sequence"/>
</dbReference>
<evidence type="ECO:0000313" key="3">
    <source>
        <dbReference type="Proteomes" id="UP001424441"/>
    </source>
</evidence>
<feature type="coiled-coil region" evidence="1">
    <location>
        <begin position="115"/>
        <end position="147"/>
    </location>
</feature>
<dbReference type="RefSeq" id="WP_343808520.1">
    <property type="nucleotide sequence ID" value="NZ_BAAADE010000024.1"/>
</dbReference>
<keyword evidence="1" id="KW-0175">Coiled coil</keyword>
<accession>A0ABP3RY68</accession>